<dbReference type="OrthoDB" id="2989600at2"/>
<dbReference type="PANTHER" id="PTHR35201:SF4">
    <property type="entry name" value="BETA-PINACENE SYNTHASE-RELATED"/>
    <property type="match status" value="1"/>
</dbReference>
<dbReference type="GO" id="GO:0010333">
    <property type="term" value="F:terpene synthase activity"/>
    <property type="evidence" value="ECO:0007669"/>
    <property type="project" value="InterPro"/>
</dbReference>
<organism evidence="2 3">
    <name type="scientific">Chitinophaga niabensis</name>
    <dbReference type="NCBI Taxonomy" id="536979"/>
    <lineage>
        <taxon>Bacteria</taxon>
        <taxon>Pseudomonadati</taxon>
        <taxon>Bacteroidota</taxon>
        <taxon>Chitinophagia</taxon>
        <taxon>Chitinophagales</taxon>
        <taxon>Chitinophagaceae</taxon>
        <taxon>Chitinophaga</taxon>
    </lineage>
</organism>
<gene>
    <name evidence="2" type="ORF">SAMN04488055_1026</name>
</gene>
<dbReference type="InterPro" id="IPR008949">
    <property type="entry name" value="Isoprenoid_synthase_dom_sf"/>
</dbReference>
<keyword evidence="1" id="KW-0460">Magnesium</keyword>
<dbReference type="GO" id="GO:0046872">
    <property type="term" value="F:metal ion binding"/>
    <property type="evidence" value="ECO:0007669"/>
    <property type="project" value="UniProtKB-KW"/>
</dbReference>
<evidence type="ECO:0000313" key="3">
    <source>
        <dbReference type="Proteomes" id="UP000185003"/>
    </source>
</evidence>
<dbReference type="SFLD" id="SFLDG01020">
    <property type="entry name" value="Terpene_Cyclase_Like_2"/>
    <property type="match status" value="1"/>
</dbReference>
<dbReference type="EC" id="4.2.3.-" evidence="1"/>
<evidence type="ECO:0000313" key="2">
    <source>
        <dbReference type="EMBL" id="SIN73470.1"/>
    </source>
</evidence>
<evidence type="ECO:0000256" key="1">
    <source>
        <dbReference type="RuleBase" id="RU366034"/>
    </source>
</evidence>
<keyword evidence="1" id="KW-0456">Lyase</keyword>
<name>A0A1N6DRV0_9BACT</name>
<dbReference type="AlphaFoldDB" id="A0A1N6DRV0"/>
<dbReference type="STRING" id="536979.SAMN04488055_1026"/>
<sequence>METITSIPDLYCPYPSRMSPYVEEVAAATDAWMKRFALFPSEQAFTEFSNYKMAWMTCRTIPDGDLPLLITINNFYSWLFVLDEQLDHISPETAAIRDKNFLQNFISGFVKILRNDQFVSIAEGGNVLAAFSDIWQNLIPASRASWQCQFTISLKATFEAAIWEAANANSETPPTVKQYMRMRPYFSGANLGTDINELATATSLPVYVLQDQDFVRIVDLCRRVVCWANDIFSLAKEIAHGDNHNLVMVLKYNEDLTMEKALNEAARIHDYEMHQIEQLRRKLPDFGPQLNKDVKAYLDGLETMVSGFFWWSLEDTPRYMSHLQEKVV</sequence>
<protein>
    <recommendedName>
        <fullName evidence="1">Terpene synthase</fullName>
        <ecNumber evidence="1">4.2.3.-</ecNumber>
    </recommendedName>
</protein>
<accession>A0A1N6DRV0</accession>
<keyword evidence="1" id="KW-0479">Metal-binding</keyword>
<dbReference type="Gene3D" id="1.10.600.10">
    <property type="entry name" value="Farnesyl Diphosphate Synthase"/>
    <property type="match status" value="1"/>
</dbReference>
<dbReference type="PANTHER" id="PTHR35201">
    <property type="entry name" value="TERPENE SYNTHASE"/>
    <property type="match status" value="1"/>
</dbReference>
<dbReference type="SUPFAM" id="SSF48576">
    <property type="entry name" value="Terpenoid synthases"/>
    <property type="match status" value="1"/>
</dbReference>
<dbReference type="EMBL" id="FSRA01000001">
    <property type="protein sequence ID" value="SIN73470.1"/>
    <property type="molecule type" value="Genomic_DNA"/>
</dbReference>
<reference evidence="2 3" key="1">
    <citation type="submission" date="2016-11" db="EMBL/GenBank/DDBJ databases">
        <authorList>
            <person name="Jaros S."/>
            <person name="Januszkiewicz K."/>
            <person name="Wedrychowicz H."/>
        </authorList>
    </citation>
    <scope>NUCLEOTIDE SEQUENCE [LARGE SCALE GENOMIC DNA]</scope>
    <source>
        <strain evidence="2 3">DSM 24787</strain>
    </source>
</reference>
<dbReference type="Proteomes" id="UP000185003">
    <property type="component" value="Unassembled WGS sequence"/>
</dbReference>
<comment type="cofactor">
    <cofactor evidence="1">
        <name>Mg(2+)</name>
        <dbReference type="ChEBI" id="CHEBI:18420"/>
    </cofactor>
</comment>
<dbReference type="SFLD" id="SFLDS00005">
    <property type="entry name" value="Isoprenoid_Synthase_Type_I"/>
    <property type="match status" value="1"/>
</dbReference>
<dbReference type="InterPro" id="IPR034686">
    <property type="entry name" value="Terpene_cyclase-like_2"/>
</dbReference>
<dbReference type="Pfam" id="PF19086">
    <property type="entry name" value="Terpene_syn_C_2"/>
    <property type="match status" value="1"/>
</dbReference>
<proteinExistence type="inferred from homology"/>
<keyword evidence="3" id="KW-1185">Reference proteome</keyword>
<comment type="similarity">
    <text evidence="1">Belongs to the terpene synthase family.</text>
</comment>